<feature type="region of interest" description="Disordered" evidence="1">
    <location>
        <begin position="1"/>
        <end position="21"/>
    </location>
</feature>
<proteinExistence type="predicted"/>
<dbReference type="Proteomes" id="UP000244173">
    <property type="component" value="Chromosome"/>
</dbReference>
<dbReference type="EMBL" id="CP028519">
    <property type="protein sequence ID" value="AVY93679.1"/>
    <property type="molecule type" value="Genomic_DNA"/>
</dbReference>
<accession>A0A2S0P8G6</accession>
<organism evidence="2 3">
    <name type="scientific">Microvirgula aerodenitrificans</name>
    <dbReference type="NCBI Taxonomy" id="57480"/>
    <lineage>
        <taxon>Bacteria</taxon>
        <taxon>Pseudomonadati</taxon>
        <taxon>Pseudomonadota</taxon>
        <taxon>Betaproteobacteria</taxon>
        <taxon>Neisseriales</taxon>
        <taxon>Aquaspirillaceae</taxon>
        <taxon>Microvirgula</taxon>
    </lineage>
</organism>
<evidence type="ECO:0000313" key="3">
    <source>
        <dbReference type="Proteomes" id="UP000244173"/>
    </source>
</evidence>
<evidence type="ECO:0000256" key="1">
    <source>
        <dbReference type="SAM" id="MobiDB-lite"/>
    </source>
</evidence>
<gene>
    <name evidence="2" type="ORF">DAI18_06185</name>
</gene>
<protein>
    <submittedName>
        <fullName evidence="2">Uncharacterized protein</fullName>
    </submittedName>
</protein>
<feature type="compositionally biased region" description="Polar residues" evidence="1">
    <location>
        <begin position="1"/>
        <end position="18"/>
    </location>
</feature>
<dbReference type="AlphaFoldDB" id="A0A2S0P8G6"/>
<name>A0A2S0P8G6_9NEIS</name>
<sequence length="68" mass="6846">MENTGQAMASHGANTEATSAMEAGNVRTLAGTLMRELAPSELDLVAGGVFAFAGASQYRGGGDVIIMA</sequence>
<dbReference type="KEGG" id="maer:DAI18_06185"/>
<reference evidence="2 3" key="1">
    <citation type="submission" date="2018-04" db="EMBL/GenBank/DDBJ databases">
        <title>Denitrifier Microvirgula.</title>
        <authorList>
            <person name="Anderson E."/>
            <person name="Jang J."/>
            <person name="Ishii S."/>
        </authorList>
    </citation>
    <scope>NUCLEOTIDE SEQUENCE [LARGE SCALE GENOMIC DNA]</scope>
    <source>
        <strain evidence="2 3">BE2.4</strain>
    </source>
</reference>
<evidence type="ECO:0000313" key="2">
    <source>
        <dbReference type="EMBL" id="AVY93679.1"/>
    </source>
</evidence>
<keyword evidence="3" id="KW-1185">Reference proteome</keyword>